<dbReference type="AlphaFoldDB" id="A0AAU7QFT9"/>
<reference evidence="2" key="1">
    <citation type="submission" date="2024-06" db="EMBL/GenBank/DDBJ databases">
        <authorList>
            <person name="Coelho C."/>
            <person name="Bento M."/>
            <person name="Garcia E."/>
            <person name="Camelo A."/>
            <person name="Brandao I."/>
            <person name="Espirito Santo C."/>
            <person name="Trovao J."/>
            <person name="Verissimo A."/>
            <person name="Costa J."/>
            <person name="Tiago I."/>
        </authorList>
    </citation>
    <scope>NUCLEOTIDE SEQUENCE</scope>
    <source>
        <strain evidence="2">KWT182</strain>
    </source>
</reference>
<evidence type="ECO:0000313" key="2">
    <source>
        <dbReference type="EMBL" id="XBS72024.1"/>
    </source>
</evidence>
<feature type="region of interest" description="Disordered" evidence="1">
    <location>
        <begin position="1"/>
        <end position="48"/>
    </location>
</feature>
<name>A0AAU7QFT9_9GAMM</name>
<organism evidence="2">
    <name type="scientific">Acerihabitans sp. KWT182</name>
    <dbReference type="NCBI Taxonomy" id="3157919"/>
    <lineage>
        <taxon>Bacteria</taxon>
        <taxon>Pseudomonadati</taxon>
        <taxon>Pseudomonadota</taxon>
        <taxon>Gammaproteobacteria</taxon>
        <taxon>Enterobacterales</taxon>
        <taxon>Pectobacteriaceae</taxon>
        <taxon>Acerihabitans</taxon>
    </lineage>
</organism>
<accession>A0AAU7QFT9</accession>
<protein>
    <submittedName>
        <fullName evidence="2">Uncharacterized protein</fullName>
    </submittedName>
</protein>
<evidence type="ECO:0000256" key="1">
    <source>
        <dbReference type="SAM" id="MobiDB-lite"/>
    </source>
</evidence>
<gene>
    <name evidence="2" type="ORF">ABK905_15015</name>
</gene>
<proteinExistence type="predicted"/>
<sequence>MVTGSARNVGDTQPPKVARAQKPKNSTKKAMPRNQRWPAETGRSGTNSGLCLTRLAAGSGAGSLAAKAAISLSTDIACPFIG</sequence>
<dbReference type="EMBL" id="CP157947">
    <property type="protein sequence ID" value="XBS72024.1"/>
    <property type="molecule type" value="Genomic_DNA"/>
</dbReference>
<feature type="compositionally biased region" description="Basic residues" evidence="1">
    <location>
        <begin position="19"/>
        <end position="31"/>
    </location>
</feature>